<feature type="region of interest" description="Disordered" evidence="11">
    <location>
        <begin position="1033"/>
        <end position="1077"/>
    </location>
</feature>
<dbReference type="GO" id="GO:0000151">
    <property type="term" value="C:ubiquitin ligase complex"/>
    <property type="evidence" value="ECO:0007669"/>
    <property type="project" value="TreeGrafter"/>
</dbReference>
<evidence type="ECO:0000256" key="2">
    <source>
        <dbReference type="ARBA" id="ARBA00004906"/>
    </source>
</evidence>
<comment type="pathway">
    <text evidence="2 10">Protein modification; protein ubiquitination.</text>
</comment>
<dbReference type="OrthoDB" id="26387at2759"/>
<dbReference type="SMART" id="SM00396">
    <property type="entry name" value="ZnF_UBR1"/>
    <property type="match status" value="1"/>
</dbReference>
<keyword evidence="7 10" id="KW-0862">Zinc</keyword>
<dbReference type="UniPathway" id="UPA00143"/>
<dbReference type="InterPro" id="IPR039164">
    <property type="entry name" value="UBR1-like"/>
</dbReference>
<sequence>RNLQSYYQAGQLGEGLKQLFFNSGPKVFAPKVRPDLLFLDVLARNQILSPLEQFITASATPDVEFEKLTQDKNPGICGYILKNNEPVFTCHDCTADPTSVMCNNCFVHSEHKNHNYKMHLSSGNGGYCDCGDPEAFKRYHRCSLHERQAGSQSGAPVSPVEKLPAGMADRFRAICNQVLQLALHLTLLEYRIRLPSNVDRLDEVDLNLLRRWLPHGERTDTSESDAEAGGQYASVLYNDEVHSYPQVINTLTQCLGVDEHDANHFATVVDNDGRSVVSLSDWASAKKLCSEIRGTIRESSGFELGCYPVRSVSFAYQSMCLYLLSWLGQLIKQSDGLHELFCQSLLAPVDNFPGTEWAPGQPLVYYLLVHTDHLWKAARKSFIEMLIKSLLMKANYKRQIAALYAVNQEQIFERFCVDMHHQEDSIAQLSVQLFTSPSLAMYLITEQKALKILVDILIKSVLQRSVQQHQESGRQLLKFSEDDRMPFSRWNRSLHLVRDIEYLLHNDFEQLEPNFFAAINEALPSFLQVYSLFQDTCCARRYIVGHIGFDFEWEMPFIFFLSSMYQNHLLAEFLSRDENVFSTILDKVLDAIEQKPPLSANFLADSGQRVRLAGHVLSGRALAPLMSGRVFISHFQPLVRFLDSLLACTMANHEASPQCRRQLELLANRPGFEIAWLTSARQLAWSAQIAAGLWKRNGLALMNVNLQYSSHQSAAVGMSLRDLHLVQLAAATVPPDQFILRLLDAFELQRWTLGAASSSESAAERYDNEAERSIVEEMLRCLINVVCERRVPGVGQSVAFMEMVEEDLLQHLVAEPQSHSKLLRLANDLVRKLPAADRQLECFAKLDGVIDKLAEFRGVQGQNKGEFHLREQHYSRFNPFYPRLAKSATSKALHSMTKRRAATPAADLPIVRPPQLPAFAAAYQPIVELLHCDVMLGLMRAVVQATKDAGASSKRHWSEVQLERVLYLMLVGLDEDQRRGDRRFLDCVLSGIGEASLMSAMESVPKSRLAMDSVRQLHGYTLARLRRLCTGQGEGGESGGNEAGEVGGGGSGGLDAARDAAEAEVRRRQQQKLAQDRRDRLMAKMMRMQKNFLAEYGDLVEQADDKSGGATASENSTESTSAGRRSDGPLIGPNRTVAHEPQPGLTCLLCQEANRPDSRDPMLLAGLVQRSTVLSQDRGRSRDTDWSGCFVEAELLEGSHFSSCGHAMHRSCYSDFMDSPSNVHVNRGGELGRSRYLCPLCQQLCNCALPVAPSLPCSAEQQQQHQFDANADSGRFDSWLSSIRDGVAAGLPKWPPQAAAESRVVAFRKNHDDNSWPGAEAAQALNNLAKVCEVRGLGADLPPELMPTGWKLPEKADPLLLTVAFSLQAAETAGRATERPLFSALPERCAVGLAALVRAVAQRPVASDSDFDRLHQLAINNLSLLLHLQRPNLPLPCLLEADMSTCLVQLTYCLYRMAGQPPDCSDADLCRLIRLVAGAHVFQICLTLPSDPDASTNADSDADASGDDSDCRKLDRLVRQCRSAVGLPPAALSGPGLADQVAAACLPLLRCAAIFYRALTDAPAPSEPEPASSAEAEFAWLAGLLQLPRRPCDLPTEQLVSLWCQDSARLQARAASPAVRYPRQAARLVSLPTDYTDLLLECSDFQCPSGAGPGPAGRSLQPAKCLACGKLVCSNSNCCQMPVFNGDRAIGGANLHAVMCTGGTGVFLRVLDCTLLLVSAPNRLGCISSAPYVDRYGETDEYLRRGQPLQLSSAMYSRLQEDWLRHSLAARAGRDPHSGNFFEV</sequence>
<evidence type="ECO:0000256" key="5">
    <source>
        <dbReference type="ARBA" id="ARBA00022771"/>
    </source>
</evidence>
<dbReference type="PANTHER" id="PTHR21497:SF24">
    <property type="entry name" value="E3 UBIQUITIN-PROTEIN LIGASE UBR1"/>
    <property type="match status" value="1"/>
</dbReference>
<evidence type="ECO:0000256" key="1">
    <source>
        <dbReference type="ARBA" id="ARBA00000900"/>
    </source>
</evidence>
<feature type="region of interest" description="Disordered" evidence="11">
    <location>
        <begin position="1104"/>
        <end position="1139"/>
    </location>
</feature>
<feature type="non-terminal residue" evidence="13">
    <location>
        <position position="1"/>
    </location>
</feature>
<dbReference type="GO" id="GO:0061630">
    <property type="term" value="F:ubiquitin protein ligase activity"/>
    <property type="evidence" value="ECO:0007669"/>
    <property type="project" value="UniProtKB-UniRule"/>
</dbReference>
<evidence type="ECO:0000256" key="3">
    <source>
        <dbReference type="ARBA" id="ARBA00022679"/>
    </source>
</evidence>
<dbReference type="InterPro" id="IPR014719">
    <property type="entry name" value="Ribosomal_bL12_C/ClpS-like"/>
</dbReference>
<dbReference type="Pfam" id="PF02207">
    <property type="entry name" value="zf-UBR"/>
    <property type="match status" value="1"/>
</dbReference>
<dbReference type="InterPro" id="IPR003126">
    <property type="entry name" value="Znf_UBR"/>
</dbReference>
<comment type="function">
    <text evidence="10">Ubiquitin ligase protein which is a component of the N-end rule pathway. Recognizes and binds to proteins bearing specific N-terminal residues that are destabilizing according to the N-end rule, leading to their ubiquitination and subsequent degradation.</text>
</comment>
<dbReference type="Pfam" id="PF18995">
    <property type="entry name" value="PRT6_C"/>
    <property type="match status" value="1"/>
</dbReference>
<gene>
    <name evidence="13" type="ORF">BOX15_Mlig005236g1</name>
</gene>
<evidence type="ECO:0000256" key="8">
    <source>
        <dbReference type="ARBA" id="ARBA00046341"/>
    </source>
</evidence>
<evidence type="ECO:0000256" key="4">
    <source>
        <dbReference type="ARBA" id="ARBA00022723"/>
    </source>
</evidence>
<comment type="similarity">
    <text evidence="8 10">Belongs to the E3 ubiquitin-protein ligase UBR1-like family.</text>
</comment>
<dbReference type="Gene3D" id="3.30.1390.10">
    <property type="match status" value="1"/>
</dbReference>
<protein>
    <recommendedName>
        <fullName evidence="10">E3 ubiquitin-protein ligase</fullName>
        <ecNumber evidence="10">2.3.2.27</ecNumber>
    </recommendedName>
</protein>
<dbReference type="Pfam" id="PF22960">
    <property type="entry name" value="WHD_UBR1"/>
    <property type="match status" value="1"/>
</dbReference>
<name>A0A267ENM7_9PLAT</name>
<evidence type="ECO:0000256" key="11">
    <source>
        <dbReference type="SAM" id="MobiDB-lite"/>
    </source>
</evidence>
<dbReference type="EC" id="2.3.2.27" evidence="10"/>
<feature type="compositionally biased region" description="Low complexity" evidence="11">
    <location>
        <begin position="1110"/>
        <end position="1122"/>
    </location>
</feature>
<evidence type="ECO:0000313" key="14">
    <source>
        <dbReference type="Proteomes" id="UP000215902"/>
    </source>
</evidence>
<dbReference type="InterPro" id="IPR003769">
    <property type="entry name" value="ClpS_core"/>
</dbReference>
<dbReference type="PROSITE" id="PS51157">
    <property type="entry name" value="ZF_UBR"/>
    <property type="match status" value="1"/>
</dbReference>
<dbReference type="STRING" id="282301.A0A267ENM7"/>
<feature type="zinc finger region" description="UBR-type" evidence="9">
    <location>
        <begin position="75"/>
        <end position="147"/>
    </location>
</feature>
<keyword evidence="5 10" id="KW-0863">Zinc-finger</keyword>
<dbReference type="GO" id="GO:0008270">
    <property type="term" value="F:zinc ion binding"/>
    <property type="evidence" value="ECO:0007669"/>
    <property type="project" value="UniProtKB-UniRule"/>
</dbReference>
<dbReference type="CDD" id="cd19672">
    <property type="entry name" value="UBR-box_UBR1_like"/>
    <property type="match status" value="1"/>
</dbReference>
<accession>A0A267ENM7</accession>
<keyword evidence="3 10" id="KW-0808">Transferase</keyword>
<organism evidence="13 14">
    <name type="scientific">Macrostomum lignano</name>
    <dbReference type="NCBI Taxonomy" id="282301"/>
    <lineage>
        <taxon>Eukaryota</taxon>
        <taxon>Metazoa</taxon>
        <taxon>Spiralia</taxon>
        <taxon>Lophotrochozoa</taxon>
        <taxon>Platyhelminthes</taxon>
        <taxon>Rhabditophora</taxon>
        <taxon>Macrostomorpha</taxon>
        <taxon>Macrostomida</taxon>
        <taxon>Macrostomidae</taxon>
        <taxon>Macrostomum</taxon>
    </lineage>
</organism>
<dbReference type="GO" id="GO:0071596">
    <property type="term" value="P:ubiquitin-dependent protein catabolic process via the N-end rule pathway"/>
    <property type="evidence" value="ECO:0007669"/>
    <property type="project" value="UniProtKB-UniRule"/>
</dbReference>
<dbReference type="Proteomes" id="UP000215902">
    <property type="component" value="Unassembled WGS sequence"/>
</dbReference>
<evidence type="ECO:0000256" key="10">
    <source>
        <dbReference type="RuleBase" id="RU366018"/>
    </source>
</evidence>
<dbReference type="GO" id="GO:0005737">
    <property type="term" value="C:cytoplasm"/>
    <property type="evidence" value="ECO:0007669"/>
    <property type="project" value="TreeGrafter"/>
</dbReference>
<evidence type="ECO:0000256" key="9">
    <source>
        <dbReference type="PROSITE-ProRule" id="PRU00508"/>
    </source>
</evidence>
<reference evidence="13 14" key="1">
    <citation type="submission" date="2017-06" db="EMBL/GenBank/DDBJ databases">
        <title>A platform for efficient transgenesis in Macrostomum lignano, a flatworm model organism for stem cell research.</title>
        <authorList>
            <person name="Berezikov E."/>
        </authorList>
    </citation>
    <scope>NUCLEOTIDE SEQUENCE [LARGE SCALE GENOMIC DNA]</scope>
    <source>
        <strain evidence="13">DV1</strain>
        <tissue evidence="13">Whole organism</tissue>
    </source>
</reference>
<proteinExistence type="inferred from homology"/>
<keyword evidence="6 10" id="KW-0833">Ubl conjugation pathway</keyword>
<feature type="compositionally biased region" description="Gly residues" evidence="11">
    <location>
        <begin position="1033"/>
        <end position="1053"/>
    </location>
</feature>
<feature type="domain" description="UBR-type" evidence="12">
    <location>
        <begin position="75"/>
        <end position="147"/>
    </location>
</feature>
<dbReference type="EMBL" id="NIVC01001873">
    <property type="protein sequence ID" value="PAA63098.1"/>
    <property type="molecule type" value="Genomic_DNA"/>
</dbReference>
<keyword evidence="4 10" id="KW-0479">Metal-binding</keyword>
<dbReference type="PANTHER" id="PTHR21497">
    <property type="entry name" value="UBIQUITIN LIGASE E3 ALPHA-RELATED"/>
    <property type="match status" value="1"/>
</dbReference>
<evidence type="ECO:0000256" key="6">
    <source>
        <dbReference type="ARBA" id="ARBA00022786"/>
    </source>
</evidence>
<dbReference type="SUPFAM" id="SSF54736">
    <property type="entry name" value="ClpS-like"/>
    <property type="match status" value="1"/>
</dbReference>
<comment type="catalytic activity">
    <reaction evidence="1 10">
        <text>S-ubiquitinyl-[E2 ubiquitin-conjugating enzyme]-L-cysteine + [acceptor protein]-L-lysine = [E2 ubiquitin-conjugating enzyme]-L-cysteine + N(6)-ubiquitinyl-[acceptor protein]-L-lysine.</text>
        <dbReference type="EC" id="2.3.2.27"/>
    </reaction>
</comment>
<keyword evidence="14" id="KW-1185">Reference proteome</keyword>
<dbReference type="Pfam" id="PF02617">
    <property type="entry name" value="ClpS"/>
    <property type="match status" value="1"/>
</dbReference>
<dbReference type="FunFam" id="2.10.110.30:FF:000001">
    <property type="entry name" value="E3 ubiquitin-protein ligase UBR2 isoform 1"/>
    <property type="match status" value="1"/>
</dbReference>
<dbReference type="InterPro" id="IPR044046">
    <property type="entry name" value="E3_ligase_UBR-like_C"/>
</dbReference>
<evidence type="ECO:0000259" key="12">
    <source>
        <dbReference type="PROSITE" id="PS51157"/>
    </source>
</evidence>
<comment type="caution">
    <text evidence="13">The sequence shown here is derived from an EMBL/GenBank/DDBJ whole genome shotgun (WGS) entry which is preliminary data.</text>
</comment>
<dbReference type="InterPro" id="IPR055194">
    <property type="entry name" value="UBR1-like_WH"/>
</dbReference>
<dbReference type="Gene3D" id="2.10.110.30">
    <property type="match status" value="1"/>
</dbReference>
<dbReference type="GO" id="GO:0016567">
    <property type="term" value="P:protein ubiquitination"/>
    <property type="evidence" value="ECO:0007669"/>
    <property type="project" value="UniProtKB-UniRule"/>
</dbReference>
<evidence type="ECO:0000313" key="13">
    <source>
        <dbReference type="EMBL" id="PAA63098.1"/>
    </source>
</evidence>
<feature type="compositionally biased region" description="Basic and acidic residues" evidence="11">
    <location>
        <begin position="1056"/>
        <end position="1067"/>
    </location>
</feature>
<evidence type="ECO:0000256" key="7">
    <source>
        <dbReference type="ARBA" id="ARBA00022833"/>
    </source>
</evidence>